<accession>A0A2K3ML24</accession>
<sequence>MAQYHGDGMDYVADDNEMAEVEDDMYFRGRALGESDSDEDDDDEYDPLVSDTNVCPTLGHTYSEECLCFIG</sequence>
<feature type="compositionally biased region" description="Acidic residues" evidence="1">
    <location>
        <begin position="35"/>
        <end position="46"/>
    </location>
</feature>
<dbReference type="AlphaFoldDB" id="A0A2K3ML24"/>
<gene>
    <name evidence="2" type="ORF">L195_g047540</name>
</gene>
<protein>
    <submittedName>
        <fullName evidence="2">Uncharacterized protein</fullName>
    </submittedName>
</protein>
<evidence type="ECO:0000313" key="3">
    <source>
        <dbReference type="Proteomes" id="UP000236291"/>
    </source>
</evidence>
<proteinExistence type="predicted"/>
<comment type="caution">
    <text evidence="2">The sequence shown here is derived from an EMBL/GenBank/DDBJ whole genome shotgun (WGS) entry which is preliminary data.</text>
</comment>
<reference evidence="2 3" key="2">
    <citation type="journal article" date="2017" name="Front. Plant Sci.">
        <title>Gene Classification and Mining of Molecular Markers Useful in Red Clover (Trifolium pratense) Breeding.</title>
        <authorList>
            <person name="Istvanek J."/>
            <person name="Dluhosova J."/>
            <person name="Dluhos P."/>
            <person name="Patkova L."/>
            <person name="Nedelnik J."/>
            <person name="Repkova J."/>
        </authorList>
    </citation>
    <scope>NUCLEOTIDE SEQUENCE [LARGE SCALE GENOMIC DNA]</scope>
    <source>
        <strain evidence="3">cv. Tatra</strain>
        <tissue evidence="2">Young leaves</tissue>
    </source>
</reference>
<reference evidence="2 3" key="1">
    <citation type="journal article" date="2014" name="Am. J. Bot.">
        <title>Genome assembly and annotation for red clover (Trifolium pratense; Fabaceae).</title>
        <authorList>
            <person name="Istvanek J."/>
            <person name="Jaros M."/>
            <person name="Krenek A."/>
            <person name="Repkova J."/>
        </authorList>
    </citation>
    <scope>NUCLEOTIDE SEQUENCE [LARGE SCALE GENOMIC DNA]</scope>
    <source>
        <strain evidence="3">cv. Tatra</strain>
        <tissue evidence="2">Young leaves</tissue>
    </source>
</reference>
<organism evidence="2 3">
    <name type="scientific">Trifolium pratense</name>
    <name type="common">Red clover</name>
    <dbReference type="NCBI Taxonomy" id="57577"/>
    <lineage>
        <taxon>Eukaryota</taxon>
        <taxon>Viridiplantae</taxon>
        <taxon>Streptophyta</taxon>
        <taxon>Embryophyta</taxon>
        <taxon>Tracheophyta</taxon>
        <taxon>Spermatophyta</taxon>
        <taxon>Magnoliopsida</taxon>
        <taxon>eudicotyledons</taxon>
        <taxon>Gunneridae</taxon>
        <taxon>Pentapetalae</taxon>
        <taxon>rosids</taxon>
        <taxon>fabids</taxon>
        <taxon>Fabales</taxon>
        <taxon>Fabaceae</taxon>
        <taxon>Papilionoideae</taxon>
        <taxon>50 kb inversion clade</taxon>
        <taxon>NPAAA clade</taxon>
        <taxon>Hologalegina</taxon>
        <taxon>IRL clade</taxon>
        <taxon>Trifolieae</taxon>
        <taxon>Trifolium</taxon>
    </lineage>
</organism>
<dbReference type="Proteomes" id="UP000236291">
    <property type="component" value="Unassembled WGS sequence"/>
</dbReference>
<dbReference type="STRING" id="57577.A0A2K3ML24"/>
<name>A0A2K3ML24_TRIPR</name>
<evidence type="ECO:0000256" key="1">
    <source>
        <dbReference type="SAM" id="MobiDB-lite"/>
    </source>
</evidence>
<evidence type="ECO:0000313" key="2">
    <source>
        <dbReference type="EMBL" id="PNX91409.1"/>
    </source>
</evidence>
<feature type="region of interest" description="Disordered" evidence="1">
    <location>
        <begin position="24"/>
        <end position="49"/>
    </location>
</feature>
<dbReference type="EMBL" id="ASHM01066156">
    <property type="protein sequence ID" value="PNX91409.1"/>
    <property type="molecule type" value="Genomic_DNA"/>
</dbReference>